<organism evidence="9 10">
    <name type="scientific">Aliikangiella marina</name>
    <dbReference type="NCBI Taxonomy" id="1712262"/>
    <lineage>
        <taxon>Bacteria</taxon>
        <taxon>Pseudomonadati</taxon>
        <taxon>Pseudomonadota</taxon>
        <taxon>Gammaproteobacteria</taxon>
        <taxon>Oceanospirillales</taxon>
        <taxon>Pleioneaceae</taxon>
        <taxon>Aliikangiella</taxon>
    </lineage>
</organism>
<evidence type="ECO:0000313" key="10">
    <source>
        <dbReference type="Proteomes" id="UP000317839"/>
    </source>
</evidence>
<feature type="coiled-coil region" evidence="5">
    <location>
        <begin position="399"/>
        <end position="433"/>
    </location>
</feature>
<keyword evidence="5" id="KW-0175">Coiled coil</keyword>
<dbReference type="Gene3D" id="1.25.40.10">
    <property type="entry name" value="Tetratricopeptide repeat domain"/>
    <property type="match status" value="2"/>
</dbReference>
<accession>A0A545TBV7</accession>
<dbReference type="GO" id="GO:0052621">
    <property type="term" value="F:diguanylate cyclase activity"/>
    <property type="evidence" value="ECO:0007669"/>
    <property type="project" value="UniProtKB-EC"/>
</dbReference>
<dbReference type="InterPro" id="IPR043128">
    <property type="entry name" value="Rev_trsase/Diguanyl_cyclase"/>
</dbReference>
<reference evidence="9 10" key="1">
    <citation type="submission" date="2019-06" db="EMBL/GenBank/DDBJ databases">
        <title>Draft genome of Aliikangiella marina GYP-15.</title>
        <authorList>
            <person name="Wang G."/>
        </authorList>
    </citation>
    <scope>NUCLEOTIDE SEQUENCE [LARGE SCALE GENOMIC DNA]</scope>
    <source>
        <strain evidence="9 10">GYP-15</strain>
    </source>
</reference>
<dbReference type="InterPro" id="IPR011990">
    <property type="entry name" value="TPR-like_helical_dom_sf"/>
</dbReference>
<name>A0A545TBV7_9GAMM</name>
<keyword evidence="6" id="KW-0472">Membrane</keyword>
<evidence type="ECO:0000259" key="8">
    <source>
        <dbReference type="PROSITE" id="PS50887"/>
    </source>
</evidence>
<dbReference type="NCBIfam" id="TIGR00254">
    <property type="entry name" value="GGDEF"/>
    <property type="match status" value="1"/>
</dbReference>
<feature type="chain" id="PRO_5022121550" description="diguanylate cyclase" evidence="7">
    <location>
        <begin position="22"/>
        <end position="643"/>
    </location>
</feature>
<dbReference type="EC" id="2.7.7.65" evidence="2"/>
<dbReference type="InterPro" id="IPR000160">
    <property type="entry name" value="GGDEF_dom"/>
</dbReference>
<dbReference type="EMBL" id="VIKR01000002">
    <property type="protein sequence ID" value="TQV74694.1"/>
    <property type="molecule type" value="Genomic_DNA"/>
</dbReference>
<dbReference type="FunFam" id="3.30.70.270:FF:000001">
    <property type="entry name" value="Diguanylate cyclase domain protein"/>
    <property type="match status" value="1"/>
</dbReference>
<dbReference type="InterPro" id="IPR050469">
    <property type="entry name" value="Diguanylate_Cyclase"/>
</dbReference>
<dbReference type="GO" id="GO:1902201">
    <property type="term" value="P:negative regulation of bacterial-type flagellum-dependent cell motility"/>
    <property type="evidence" value="ECO:0007669"/>
    <property type="project" value="TreeGrafter"/>
</dbReference>
<dbReference type="OrthoDB" id="6191081at2"/>
<evidence type="ECO:0000313" key="9">
    <source>
        <dbReference type="EMBL" id="TQV74694.1"/>
    </source>
</evidence>
<feature type="signal peptide" evidence="7">
    <location>
        <begin position="1"/>
        <end position="21"/>
    </location>
</feature>
<keyword evidence="10" id="KW-1185">Reference proteome</keyword>
<protein>
    <recommendedName>
        <fullName evidence="2">diguanylate cyclase</fullName>
        <ecNumber evidence="2">2.7.7.65</ecNumber>
    </recommendedName>
</protein>
<dbReference type="PROSITE" id="PS50005">
    <property type="entry name" value="TPR"/>
    <property type="match status" value="1"/>
</dbReference>
<dbReference type="CDD" id="cd01949">
    <property type="entry name" value="GGDEF"/>
    <property type="match status" value="1"/>
</dbReference>
<dbReference type="GO" id="GO:0005886">
    <property type="term" value="C:plasma membrane"/>
    <property type="evidence" value="ECO:0007669"/>
    <property type="project" value="TreeGrafter"/>
</dbReference>
<evidence type="ECO:0000256" key="6">
    <source>
        <dbReference type="SAM" id="Phobius"/>
    </source>
</evidence>
<dbReference type="Pfam" id="PF13181">
    <property type="entry name" value="TPR_8"/>
    <property type="match status" value="1"/>
</dbReference>
<evidence type="ECO:0000256" key="5">
    <source>
        <dbReference type="SAM" id="Coils"/>
    </source>
</evidence>
<feature type="repeat" description="TPR" evidence="4">
    <location>
        <begin position="196"/>
        <end position="229"/>
    </location>
</feature>
<dbReference type="SMART" id="SM00028">
    <property type="entry name" value="TPR"/>
    <property type="match status" value="4"/>
</dbReference>
<evidence type="ECO:0000256" key="7">
    <source>
        <dbReference type="SAM" id="SignalP"/>
    </source>
</evidence>
<gene>
    <name evidence="9" type="ORF">FLL45_06960</name>
</gene>
<dbReference type="InterPro" id="IPR029787">
    <property type="entry name" value="Nucleotide_cyclase"/>
</dbReference>
<evidence type="ECO:0000256" key="3">
    <source>
        <dbReference type="ARBA" id="ARBA00034247"/>
    </source>
</evidence>
<dbReference type="SUPFAM" id="SSF55073">
    <property type="entry name" value="Nucleotide cyclase"/>
    <property type="match status" value="1"/>
</dbReference>
<dbReference type="PROSITE" id="PS50887">
    <property type="entry name" value="GGDEF"/>
    <property type="match status" value="1"/>
</dbReference>
<evidence type="ECO:0000256" key="4">
    <source>
        <dbReference type="PROSITE-ProRule" id="PRU00339"/>
    </source>
</evidence>
<dbReference type="InterPro" id="IPR019734">
    <property type="entry name" value="TPR_rpt"/>
</dbReference>
<dbReference type="PANTHER" id="PTHR45138">
    <property type="entry name" value="REGULATORY COMPONENTS OF SENSORY TRANSDUCTION SYSTEM"/>
    <property type="match status" value="1"/>
</dbReference>
<dbReference type="Gene3D" id="3.30.70.270">
    <property type="match status" value="1"/>
</dbReference>
<dbReference type="RefSeq" id="WP_142941308.1">
    <property type="nucleotide sequence ID" value="NZ_VIKR01000002.1"/>
</dbReference>
<evidence type="ECO:0000256" key="2">
    <source>
        <dbReference type="ARBA" id="ARBA00012528"/>
    </source>
</evidence>
<dbReference type="SUPFAM" id="SSF48452">
    <property type="entry name" value="TPR-like"/>
    <property type="match status" value="2"/>
</dbReference>
<evidence type="ECO:0000256" key="1">
    <source>
        <dbReference type="ARBA" id="ARBA00001946"/>
    </source>
</evidence>
<keyword evidence="6" id="KW-0812">Transmembrane</keyword>
<comment type="caution">
    <text evidence="9">The sequence shown here is derived from an EMBL/GenBank/DDBJ whole genome shotgun (WGS) entry which is preliminary data.</text>
</comment>
<keyword evidence="7" id="KW-0732">Signal</keyword>
<dbReference type="PANTHER" id="PTHR45138:SF9">
    <property type="entry name" value="DIGUANYLATE CYCLASE DGCM-RELATED"/>
    <property type="match status" value="1"/>
</dbReference>
<proteinExistence type="predicted"/>
<dbReference type="Pfam" id="PF00990">
    <property type="entry name" value="GGDEF"/>
    <property type="match status" value="1"/>
</dbReference>
<comment type="catalytic activity">
    <reaction evidence="3">
        <text>2 GTP = 3',3'-c-di-GMP + 2 diphosphate</text>
        <dbReference type="Rhea" id="RHEA:24898"/>
        <dbReference type="ChEBI" id="CHEBI:33019"/>
        <dbReference type="ChEBI" id="CHEBI:37565"/>
        <dbReference type="ChEBI" id="CHEBI:58805"/>
        <dbReference type="EC" id="2.7.7.65"/>
    </reaction>
</comment>
<sequence length="643" mass="73772">MRRFVLVCMIVAANLLSQGYAADSVKQQLVQQIERATIADPNQASQLLERLKPLIKPEDNLDQAEYFRLESAIYSALGYGDKTLASAVKGLDLLLKSQSVSLQNEANRDKIALMQSKLLINKADAHYFLNDYTASNTAAAEALEAAELSRNKKQIAFALISIAEMSDLIGAHDKSISLLLSAQEMSESIDDNRLKSIIFSTLGNIYVSMEKNELAIENYQKAIELHDPNNIFSINILNFNIANALYQLDKNDQSLHYLERVISDSRILNDQSSLAYAYFTRSEIYAERKEFDKALSGIEKAEELLRIIKDTNELFNLLTSKVNIYIQLEELSHAEEILVEVKLLMNELSNTIQKRDWHYINARFWAAKKDYQKAHKHALDFAFYDHKYLMNSTSDKMQRLRLEFNTKDLELEREKLERLNAIKETELTKSNSERVQYWYISIITSISLIFTFLLIYRQHKTKQVLAKLATFDALTGLRNRRSTKELLDKEFQRYLRYKDPFCIALFDIDNFKVFNDSYGHSVGDQVLSKLGKRLQPLLRDNDILCRWGGEEFLILLPSTQLKDAASLGERLLERTRRIRIDQVSADLRVSFSMGIVQVNPHSQSTDELINEADKAVYRAKAAGKNQIVCCMEYNTIGNPSISR</sequence>
<dbReference type="GO" id="GO:0043709">
    <property type="term" value="P:cell adhesion involved in single-species biofilm formation"/>
    <property type="evidence" value="ECO:0007669"/>
    <property type="project" value="TreeGrafter"/>
</dbReference>
<dbReference type="Proteomes" id="UP000317839">
    <property type="component" value="Unassembled WGS sequence"/>
</dbReference>
<keyword evidence="6" id="KW-1133">Transmembrane helix</keyword>
<feature type="transmembrane region" description="Helical" evidence="6">
    <location>
        <begin position="437"/>
        <end position="456"/>
    </location>
</feature>
<keyword evidence="4" id="KW-0802">TPR repeat</keyword>
<feature type="domain" description="GGDEF" evidence="8">
    <location>
        <begin position="499"/>
        <end position="632"/>
    </location>
</feature>
<comment type="cofactor">
    <cofactor evidence="1">
        <name>Mg(2+)</name>
        <dbReference type="ChEBI" id="CHEBI:18420"/>
    </cofactor>
</comment>
<dbReference type="AlphaFoldDB" id="A0A545TBV7"/>
<dbReference type="SMART" id="SM00267">
    <property type="entry name" value="GGDEF"/>
    <property type="match status" value="1"/>
</dbReference>